<dbReference type="InterPro" id="IPR026050">
    <property type="entry name" value="C1GALT1/C1GALT1_chp1"/>
</dbReference>
<feature type="transmembrane region" description="Helical" evidence="7">
    <location>
        <begin position="12"/>
        <end position="33"/>
    </location>
</feature>
<evidence type="ECO:0000256" key="2">
    <source>
        <dbReference type="ARBA" id="ARBA00006462"/>
    </source>
</evidence>
<sequence length="290" mass="32897">MTARRFRKRGEVTSYFVIAFFIGFSAGLIVLIVQSEPSYVFKPPNNLSMYAEGLHARSPAGLLQQLVNLHCVLVITKKEKDPSTEVNEARMTWASRCNSFSVTNSSTAKPWMSSVLESLTYYGEADWFLLTEDMTYVIPENVRLFLLPFAMDSAKALVFGSKTEDSIWPCVLLSKGAVRRMGQELRHTQVCGSNSDTSVKSLLLCLRYFKMEILDTRDRLGRHRIIPYPPSELLDEKTAMASEYSHLVYPILSGQRCCSPSAFAISNLNVYYYRYTHKELSSTTVECLQK</sequence>
<dbReference type="GO" id="GO:0016020">
    <property type="term" value="C:membrane"/>
    <property type="evidence" value="ECO:0007669"/>
    <property type="project" value="UniProtKB-SubCell"/>
</dbReference>
<dbReference type="AlphaFoldDB" id="A0AA36GW79"/>
<evidence type="ECO:0000256" key="3">
    <source>
        <dbReference type="ARBA" id="ARBA00022692"/>
    </source>
</evidence>
<dbReference type="PANTHER" id="PTHR23033">
    <property type="entry name" value="BETA1,3-GALACTOSYLTRANSFERASE"/>
    <property type="match status" value="1"/>
</dbReference>
<keyword evidence="9" id="KW-1185">Reference proteome</keyword>
<evidence type="ECO:0000313" key="8">
    <source>
        <dbReference type="EMBL" id="CAJ0599322.1"/>
    </source>
</evidence>
<name>A0AA36GW79_CYLNA</name>
<keyword evidence="4" id="KW-0735">Signal-anchor</keyword>
<reference evidence="8" key="1">
    <citation type="submission" date="2023-07" db="EMBL/GenBank/DDBJ databases">
        <authorList>
            <consortium name="CYATHOMIX"/>
        </authorList>
    </citation>
    <scope>NUCLEOTIDE SEQUENCE</scope>
    <source>
        <strain evidence="8">N/A</strain>
    </source>
</reference>
<gene>
    <name evidence="8" type="ORF">CYNAS_LOCUS11305</name>
</gene>
<evidence type="ECO:0000256" key="6">
    <source>
        <dbReference type="ARBA" id="ARBA00023136"/>
    </source>
</evidence>
<evidence type="ECO:0000256" key="4">
    <source>
        <dbReference type="ARBA" id="ARBA00022968"/>
    </source>
</evidence>
<keyword evidence="5 7" id="KW-1133">Transmembrane helix</keyword>
<protein>
    <recommendedName>
        <fullName evidence="10">Glycoprotein-N-acetylgalactosamine 3-beta-galactosyltransferase 1</fullName>
    </recommendedName>
</protein>
<dbReference type="GO" id="GO:0016263">
    <property type="term" value="F:glycoprotein-N-acetylgalactosamine 3-beta-galactosyltransferase activity"/>
    <property type="evidence" value="ECO:0007669"/>
    <property type="project" value="TreeGrafter"/>
</dbReference>
<evidence type="ECO:0008006" key="10">
    <source>
        <dbReference type="Google" id="ProtNLM"/>
    </source>
</evidence>
<dbReference type="Proteomes" id="UP001176961">
    <property type="component" value="Unassembled WGS sequence"/>
</dbReference>
<evidence type="ECO:0000256" key="7">
    <source>
        <dbReference type="SAM" id="Phobius"/>
    </source>
</evidence>
<dbReference type="PANTHER" id="PTHR23033:SF8">
    <property type="entry name" value="HEXOSYLTRANSFERASE"/>
    <property type="match status" value="1"/>
</dbReference>
<comment type="caution">
    <text evidence="8">The sequence shown here is derived from an EMBL/GenBank/DDBJ whole genome shotgun (WGS) entry which is preliminary data.</text>
</comment>
<proteinExistence type="inferred from homology"/>
<evidence type="ECO:0000256" key="1">
    <source>
        <dbReference type="ARBA" id="ARBA00004606"/>
    </source>
</evidence>
<dbReference type="Gene3D" id="3.90.550.50">
    <property type="match status" value="1"/>
</dbReference>
<evidence type="ECO:0000256" key="5">
    <source>
        <dbReference type="ARBA" id="ARBA00022989"/>
    </source>
</evidence>
<organism evidence="8 9">
    <name type="scientific">Cylicocyclus nassatus</name>
    <name type="common">Nematode worm</name>
    <dbReference type="NCBI Taxonomy" id="53992"/>
    <lineage>
        <taxon>Eukaryota</taxon>
        <taxon>Metazoa</taxon>
        <taxon>Ecdysozoa</taxon>
        <taxon>Nematoda</taxon>
        <taxon>Chromadorea</taxon>
        <taxon>Rhabditida</taxon>
        <taxon>Rhabditina</taxon>
        <taxon>Rhabditomorpha</taxon>
        <taxon>Strongyloidea</taxon>
        <taxon>Strongylidae</taxon>
        <taxon>Cylicocyclus</taxon>
    </lineage>
</organism>
<keyword evidence="6 7" id="KW-0472">Membrane</keyword>
<accession>A0AA36GW79</accession>
<comment type="similarity">
    <text evidence="2">Belongs to the glycosyltransferase 31 family. Beta3-Gal-T subfamily.</text>
</comment>
<keyword evidence="3 7" id="KW-0812">Transmembrane</keyword>
<dbReference type="EMBL" id="CATQJL010000223">
    <property type="protein sequence ID" value="CAJ0599322.1"/>
    <property type="molecule type" value="Genomic_DNA"/>
</dbReference>
<evidence type="ECO:0000313" key="9">
    <source>
        <dbReference type="Proteomes" id="UP001176961"/>
    </source>
</evidence>
<comment type="subcellular location">
    <subcellularLocation>
        <location evidence="1">Membrane</location>
        <topology evidence="1">Single-pass type II membrane protein</topology>
    </subcellularLocation>
</comment>